<dbReference type="GO" id="GO:0008171">
    <property type="term" value="F:O-methyltransferase activity"/>
    <property type="evidence" value="ECO:0007669"/>
    <property type="project" value="InterPro"/>
</dbReference>
<keyword evidence="6" id="KW-1185">Reference proteome</keyword>
<organism evidence="5 6">
    <name type="scientific">Saxophila tyrrhenica</name>
    <dbReference type="NCBI Taxonomy" id="1690608"/>
    <lineage>
        <taxon>Eukaryota</taxon>
        <taxon>Fungi</taxon>
        <taxon>Dikarya</taxon>
        <taxon>Ascomycota</taxon>
        <taxon>Pezizomycotina</taxon>
        <taxon>Dothideomycetes</taxon>
        <taxon>Dothideomycetidae</taxon>
        <taxon>Mycosphaerellales</taxon>
        <taxon>Extremaceae</taxon>
        <taxon>Saxophila</taxon>
    </lineage>
</organism>
<evidence type="ECO:0000313" key="6">
    <source>
        <dbReference type="Proteomes" id="UP001337655"/>
    </source>
</evidence>
<sequence>MPETVLNGSVVLDQVPVSIALSPNDVTAVPTCAENIHALAKTFDKSDNGRRLELLAHARSLVRALETPRETMIKHCWAQPGVYMAITMGVDIGLFKAMLANRACSKKVSDLAPLLDVDAFLLARVMRHLAAMGCIRETGPDEYELNGFSKSLTIPIIGDGYPCLAGGGRAALDKFSEYAATTAYQEPRSAEHGPFQYAYNTSLNFFAYLQARDPLGVQFNHHMGGYRQGRPSWMDGGFFPVYERLIQGARTDTEAVLLVDVGGNIGHDLDEFQRKHPDSPGRLVLQDLPEVLGQIAALDTGIERMSYDFLTEQPVKCARAYYMHSVLHDWPDDTCTRILTNLKAAMAPGYSKLLINENVIPDTQAHWEATALDMMMLALLSSKERTAAQWTHLIEVQAQLKIVKIWEGGNGVESLIECELP</sequence>
<dbReference type="PROSITE" id="PS51683">
    <property type="entry name" value="SAM_OMT_II"/>
    <property type="match status" value="1"/>
</dbReference>
<dbReference type="InterPro" id="IPR036388">
    <property type="entry name" value="WH-like_DNA-bd_sf"/>
</dbReference>
<dbReference type="GeneID" id="89931237"/>
<dbReference type="PANTHER" id="PTHR43712:SF17">
    <property type="entry name" value="O-METHYLTRANSFERASE"/>
    <property type="match status" value="1"/>
</dbReference>
<dbReference type="SUPFAM" id="SSF53335">
    <property type="entry name" value="S-adenosyl-L-methionine-dependent methyltransferases"/>
    <property type="match status" value="1"/>
</dbReference>
<dbReference type="InterPro" id="IPR036390">
    <property type="entry name" value="WH_DNA-bd_sf"/>
</dbReference>
<feature type="domain" description="O-methyltransferase C-terminal" evidence="4">
    <location>
        <begin position="257"/>
        <end position="395"/>
    </location>
</feature>
<dbReference type="PANTHER" id="PTHR43712">
    <property type="entry name" value="PUTATIVE (AFU_ORTHOLOGUE AFUA_4G14580)-RELATED"/>
    <property type="match status" value="1"/>
</dbReference>
<dbReference type="GO" id="GO:0032259">
    <property type="term" value="P:methylation"/>
    <property type="evidence" value="ECO:0007669"/>
    <property type="project" value="UniProtKB-KW"/>
</dbReference>
<dbReference type="InterPro" id="IPR001077">
    <property type="entry name" value="COMT_C"/>
</dbReference>
<dbReference type="Proteomes" id="UP001337655">
    <property type="component" value="Unassembled WGS sequence"/>
</dbReference>
<dbReference type="RefSeq" id="XP_064654506.1">
    <property type="nucleotide sequence ID" value="XM_064807133.1"/>
</dbReference>
<keyword evidence="3" id="KW-0949">S-adenosyl-L-methionine</keyword>
<dbReference type="InterPro" id="IPR029063">
    <property type="entry name" value="SAM-dependent_MTases_sf"/>
</dbReference>
<protein>
    <recommendedName>
        <fullName evidence="4">O-methyltransferase C-terminal domain-containing protein</fullName>
    </recommendedName>
</protein>
<keyword evidence="2" id="KW-0808">Transferase</keyword>
<dbReference type="AlphaFoldDB" id="A0AAV9P076"/>
<proteinExistence type="predicted"/>
<accession>A0AAV9P076</accession>
<dbReference type="Gene3D" id="1.10.10.10">
    <property type="entry name" value="Winged helix-like DNA-binding domain superfamily/Winged helix DNA-binding domain"/>
    <property type="match status" value="1"/>
</dbReference>
<name>A0AAV9P076_9PEZI</name>
<dbReference type="EMBL" id="JAVRRT010000020">
    <property type="protein sequence ID" value="KAK5164213.1"/>
    <property type="molecule type" value="Genomic_DNA"/>
</dbReference>
<evidence type="ECO:0000256" key="1">
    <source>
        <dbReference type="ARBA" id="ARBA00022603"/>
    </source>
</evidence>
<dbReference type="SUPFAM" id="SSF46785">
    <property type="entry name" value="Winged helix' DNA-binding domain"/>
    <property type="match status" value="1"/>
</dbReference>
<dbReference type="Pfam" id="PF00891">
    <property type="entry name" value="Methyltransf_2"/>
    <property type="match status" value="1"/>
</dbReference>
<dbReference type="Gene3D" id="3.40.50.150">
    <property type="entry name" value="Vaccinia Virus protein VP39"/>
    <property type="match status" value="1"/>
</dbReference>
<evidence type="ECO:0000256" key="2">
    <source>
        <dbReference type="ARBA" id="ARBA00022679"/>
    </source>
</evidence>
<evidence type="ECO:0000259" key="4">
    <source>
        <dbReference type="Pfam" id="PF00891"/>
    </source>
</evidence>
<comment type="caution">
    <text evidence="5">The sequence shown here is derived from an EMBL/GenBank/DDBJ whole genome shotgun (WGS) entry which is preliminary data.</text>
</comment>
<gene>
    <name evidence="5" type="ORF">LTR77_009907</name>
</gene>
<reference evidence="5 6" key="1">
    <citation type="submission" date="2023-08" db="EMBL/GenBank/DDBJ databases">
        <title>Black Yeasts Isolated from many extreme environments.</title>
        <authorList>
            <person name="Coleine C."/>
            <person name="Stajich J.E."/>
            <person name="Selbmann L."/>
        </authorList>
    </citation>
    <scope>NUCLEOTIDE SEQUENCE [LARGE SCALE GENOMIC DNA]</scope>
    <source>
        <strain evidence="5 6">CCFEE 5935</strain>
    </source>
</reference>
<dbReference type="InterPro" id="IPR016461">
    <property type="entry name" value="COMT-like"/>
</dbReference>
<keyword evidence="1" id="KW-0489">Methyltransferase</keyword>
<evidence type="ECO:0000256" key="3">
    <source>
        <dbReference type="ARBA" id="ARBA00022691"/>
    </source>
</evidence>
<evidence type="ECO:0000313" key="5">
    <source>
        <dbReference type="EMBL" id="KAK5164213.1"/>
    </source>
</evidence>